<comment type="similarity">
    <text evidence="1">Belongs to the GSP E family.</text>
</comment>
<reference evidence="6 7" key="1">
    <citation type="submission" date="2019-03" db="EMBL/GenBank/DDBJ databases">
        <title>Metabolic potential of uncultured bacteria and archaea associated with petroleum seepage in deep-sea sediments.</title>
        <authorList>
            <person name="Dong X."/>
            <person name="Hubert C."/>
        </authorList>
    </citation>
    <scope>NUCLEOTIDE SEQUENCE [LARGE SCALE GENOMIC DNA]</scope>
    <source>
        <strain evidence="6">E44_bin7</strain>
    </source>
</reference>
<feature type="domain" description="Type II secretion system protein GspE N-terminal" evidence="5">
    <location>
        <begin position="72"/>
        <end position="159"/>
    </location>
</feature>
<dbReference type="Gene3D" id="3.30.300.160">
    <property type="entry name" value="Type II secretion system, protein E, N-terminal domain"/>
    <property type="match status" value="1"/>
</dbReference>
<dbReference type="PANTHER" id="PTHR30258">
    <property type="entry name" value="TYPE II SECRETION SYSTEM PROTEIN GSPE-RELATED"/>
    <property type="match status" value="1"/>
</dbReference>
<dbReference type="InterPro" id="IPR001482">
    <property type="entry name" value="T2SS/T4SS_dom"/>
</dbReference>
<dbReference type="SUPFAM" id="SSF52540">
    <property type="entry name" value="P-loop containing nucleoside triphosphate hydrolases"/>
    <property type="match status" value="1"/>
</dbReference>
<dbReference type="SUPFAM" id="SSF160246">
    <property type="entry name" value="EspE N-terminal domain-like"/>
    <property type="match status" value="1"/>
</dbReference>
<dbReference type="Gene3D" id="3.30.450.90">
    <property type="match status" value="1"/>
</dbReference>
<dbReference type="Pfam" id="PF05157">
    <property type="entry name" value="MshEN"/>
    <property type="match status" value="1"/>
</dbReference>
<feature type="domain" description="Bacterial type II secretion system protein E" evidence="4">
    <location>
        <begin position="189"/>
        <end position="280"/>
    </location>
</feature>
<dbReference type="EMBL" id="SOKJ01000154">
    <property type="protein sequence ID" value="TET11454.1"/>
    <property type="molecule type" value="Genomic_DNA"/>
</dbReference>
<evidence type="ECO:0000313" key="6">
    <source>
        <dbReference type="EMBL" id="TET11454.1"/>
    </source>
</evidence>
<evidence type="ECO:0000313" key="7">
    <source>
        <dbReference type="Proteomes" id="UP000316360"/>
    </source>
</evidence>
<name>A0A523S0D4_UNCAE</name>
<gene>
    <name evidence="6" type="ORF">E3J84_02840</name>
</gene>
<feature type="non-terminal residue" evidence="6">
    <location>
        <position position="280"/>
    </location>
</feature>
<dbReference type="InterPro" id="IPR007831">
    <property type="entry name" value="T2SS_GspE_N"/>
</dbReference>
<sequence>MAIKKKEFKESISYRYVDIIKKELVKEGLVTEGQLKAAMSVQKSTQEGIGRNLLRLDFISKEKIIDFLGRHLGIPYVDLKGYVIDPGVIELVPEEMVRKYKLVPLFKIQNTLTVAMVDPLDISAIDALVHRTGLTIEPMVSTEEDIIKTINQYYSRARRPEGVLGKENEGDLVSGVEGGEQELESIAATATIVREANEIILEAVRERASDIHLEPEEKNVPVRFRVDGFLRKARILPKDLELAIISRIKIMANLDIAERRIPQDGSFTVTVENRPVDLRV</sequence>
<dbReference type="GO" id="GO:0005886">
    <property type="term" value="C:plasma membrane"/>
    <property type="evidence" value="ECO:0007669"/>
    <property type="project" value="TreeGrafter"/>
</dbReference>
<dbReference type="PANTHER" id="PTHR30258:SF1">
    <property type="entry name" value="PROTEIN TRANSPORT PROTEIN HOFB HOMOLOG"/>
    <property type="match status" value="1"/>
</dbReference>
<dbReference type="Proteomes" id="UP000316360">
    <property type="component" value="Unassembled WGS sequence"/>
</dbReference>
<evidence type="ECO:0000259" key="5">
    <source>
        <dbReference type="Pfam" id="PF05157"/>
    </source>
</evidence>
<keyword evidence="3" id="KW-0067">ATP-binding</keyword>
<dbReference type="AlphaFoldDB" id="A0A523S0D4"/>
<organism evidence="6 7">
    <name type="scientific">Aerophobetes bacterium</name>
    <dbReference type="NCBI Taxonomy" id="2030807"/>
    <lineage>
        <taxon>Bacteria</taxon>
        <taxon>Candidatus Aerophobota</taxon>
    </lineage>
</organism>
<evidence type="ECO:0000256" key="3">
    <source>
        <dbReference type="ARBA" id="ARBA00022840"/>
    </source>
</evidence>
<dbReference type="GO" id="GO:0005524">
    <property type="term" value="F:ATP binding"/>
    <property type="evidence" value="ECO:0007669"/>
    <property type="project" value="UniProtKB-KW"/>
</dbReference>
<dbReference type="GO" id="GO:0016887">
    <property type="term" value="F:ATP hydrolysis activity"/>
    <property type="evidence" value="ECO:0007669"/>
    <property type="project" value="TreeGrafter"/>
</dbReference>
<protein>
    <submittedName>
        <fullName evidence="6">Type II secretion system protein GspE</fullName>
    </submittedName>
</protein>
<keyword evidence="2" id="KW-0547">Nucleotide-binding</keyword>
<proteinExistence type="inferred from homology"/>
<evidence type="ECO:0000256" key="2">
    <source>
        <dbReference type="ARBA" id="ARBA00022741"/>
    </source>
</evidence>
<dbReference type="FunFam" id="3.30.300.160:FF:000002">
    <property type="entry name" value="Type II secretion system protein E"/>
    <property type="match status" value="1"/>
</dbReference>
<dbReference type="InterPro" id="IPR027417">
    <property type="entry name" value="P-loop_NTPase"/>
</dbReference>
<dbReference type="Pfam" id="PF00437">
    <property type="entry name" value="T2SSE"/>
    <property type="match status" value="1"/>
</dbReference>
<comment type="caution">
    <text evidence="6">The sequence shown here is derived from an EMBL/GenBank/DDBJ whole genome shotgun (WGS) entry which is preliminary data.</text>
</comment>
<accession>A0A523S0D4</accession>
<dbReference type="InterPro" id="IPR037257">
    <property type="entry name" value="T2SS_E_N_sf"/>
</dbReference>
<evidence type="ECO:0000256" key="1">
    <source>
        <dbReference type="ARBA" id="ARBA00006611"/>
    </source>
</evidence>
<evidence type="ECO:0000259" key="4">
    <source>
        <dbReference type="Pfam" id="PF00437"/>
    </source>
</evidence>